<evidence type="ECO:0000313" key="3">
    <source>
        <dbReference type="Proteomes" id="UP000824002"/>
    </source>
</evidence>
<reference evidence="2" key="2">
    <citation type="journal article" date="2021" name="PeerJ">
        <title>Extensive microbial diversity within the chicken gut microbiome revealed by metagenomics and culture.</title>
        <authorList>
            <person name="Gilroy R."/>
            <person name="Ravi A."/>
            <person name="Getino M."/>
            <person name="Pursley I."/>
            <person name="Horton D.L."/>
            <person name="Alikhan N.F."/>
            <person name="Baker D."/>
            <person name="Gharbi K."/>
            <person name="Hall N."/>
            <person name="Watson M."/>
            <person name="Adriaenssens E.M."/>
            <person name="Foster-Nyarko E."/>
            <person name="Jarju S."/>
            <person name="Secka A."/>
            <person name="Antonio M."/>
            <person name="Oren A."/>
            <person name="Chaudhuri R.R."/>
            <person name="La Ragione R."/>
            <person name="Hildebrand F."/>
            <person name="Pallen M.J."/>
        </authorList>
    </citation>
    <scope>NUCLEOTIDE SEQUENCE</scope>
    <source>
        <strain evidence="2">CHK199-13235</strain>
    </source>
</reference>
<evidence type="ECO:0000256" key="1">
    <source>
        <dbReference type="SAM" id="Coils"/>
    </source>
</evidence>
<reference evidence="2" key="1">
    <citation type="submission" date="2020-10" db="EMBL/GenBank/DDBJ databases">
        <authorList>
            <person name="Gilroy R."/>
        </authorList>
    </citation>
    <scope>NUCLEOTIDE SEQUENCE</scope>
    <source>
        <strain evidence="2">CHK199-13235</strain>
    </source>
</reference>
<dbReference type="EMBL" id="DVJP01000054">
    <property type="protein sequence ID" value="HIS76810.1"/>
    <property type="molecule type" value="Genomic_DNA"/>
</dbReference>
<protein>
    <submittedName>
        <fullName evidence="2">Uncharacterized protein</fullName>
    </submittedName>
</protein>
<dbReference type="AlphaFoldDB" id="A0A9D1FP85"/>
<name>A0A9D1FP85_9FIRM</name>
<dbReference type="Proteomes" id="UP000824002">
    <property type="component" value="Unassembled WGS sequence"/>
</dbReference>
<evidence type="ECO:0000313" key="2">
    <source>
        <dbReference type="EMBL" id="HIS76810.1"/>
    </source>
</evidence>
<feature type="coiled-coil region" evidence="1">
    <location>
        <begin position="71"/>
        <end position="102"/>
    </location>
</feature>
<accession>A0A9D1FP85</accession>
<comment type="caution">
    <text evidence="2">The sequence shown here is derived from an EMBL/GenBank/DDBJ whole genome shotgun (WGS) entry which is preliminary data.</text>
</comment>
<keyword evidence="1" id="KW-0175">Coiled coil</keyword>
<organism evidence="2 3">
    <name type="scientific">Candidatus Merdivicinus excrementipullorum</name>
    <dbReference type="NCBI Taxonomy" id="2840867"/>
    <lineage>
        <taxon>Bacteria</taxon>
        <taxon>Bacillati</taxon>
        <taxon>Bacillota</taxon>
        <taxon>Clostridia</taxon>
        <taxon>Eubacteriales</taxon>
        <taxon>Oscillospiraceae</taxon>
        <taxon>Oscillospiraceae incertae sedis</taxon>
        <taxon>Candidatus Merdivicinus</taxon>
    </lineage>
</organism>
<gene>
    <name evidence="2" type="ORF">IAB51_08380</name>
</gene>
<proteinExistence type="predicted"/>
<sequence>MVTYAQVINAFGDYLREQSNVQVLQTSWGYVRLFYEEPYCDSFEAVLCRTPEELLEELLDQALAGREYQLFRESQKSKEEISQELESLRKSYLEKLRQEETAGRG</sequence>